<evidence type="ECO:0000313" key="2">
    <source>
        <dbReference type="Proteomes" id="UP000326678"/>
    </source>
</evidence>
<name>A0A5P8WKC4_9NOSO</name>
<dbReference type="RefSeq" id="WP_152592980.1">
    <property type="nucleotide sequence ID" value="NZ_CP045232.1"/>
</dbReference>
<sequence length="65" mass="7359">MAARTINITEQQLQKLQSLAQKLGMSTEELLSASVEDLLNYPKSEFNQAASYVLRKNAELYQRLA</sequence>
<dbReference type="AlphaFoldDB" id="A0A5P8WKC4"/>
<proteinExistence type="predicted"/>
<accession>A0A5P8WKC4</accession>
<dbReference type="KEGG" id="nsh:GXM_10166"/>
<keyword evidence="2" id="KW-1185">Reference proteome</keyword>
<reference evidence="1 2" key="1">
    <citation type="submission" date="2019-10" db="EMBL/GenBank/DDBJ databases">
        <title>Genomic and transcriptomic insights into the perfect genentic adaptation of a filamentous nitrogen-fixing cyanobacterium to rice fields.</title>
        <authorList>
            <person name="Chen Z."/>
        </authorList>
    </citation>
    <scope>NUCLEOTIDE SEQUENCE [LARGE SCALE GENOMIC DNA]</scope>
    <source>
        <strain evidence="1">CCNUC1</strain>
    </source>
</reference>
<gene>
    <name evidence="1" type="ORF">GXM_10166</name>
</gene>
<evidence type="ECO:0000313" key="1">
    <source>
        <dbReference type="EMBL" id="QFS52902.1"/>
    </source>
</evidence>
<dbReference type="EMBL" id="CP045232">
    <property type="protein sequence ID" value="QFS52902.1"/>
    <property type="molecule type" value="Genomic_DNA"/>
</dbReference>
<organism evidence="1 2">
    <name type="scientific">Nostoc sphaeroides CCNUC1</name>
    <dbReference type="NCBI Taxonomy" id="2653204"/>
    <lineage>
        <taxon>Bacteria</taxon>
        <taxon>Bacillati</taxon>
        <taxon>Cyanobacteriota</taxon>
        <taxon>Cyanophyceae</taxon>
        <taxon>Nostocales</taxon>
        <taxon>Nostocaceae</taxon>
        <taxon>Nostoc</taxon>
    </lineage>
</organism>
<protein>
    <submittedName>
        <fullName evidence="1">Prevent host death protein, Phd antitoxin</fullName>
    </submittedName>
</protein>
<dbReference type="Proteomes" id="UP000326678">
    <property type="component" value="Chromosome pGXM05"/>
</dbReference>